<protein>
    <submittedName>
        <fullName evidence="6">Twin-arginine translocation pathway signal protein</fullName>
    </submittedName>
</protein>
<dbReference type="CDD" id="cd06338">
    <property type="entry name" value="PBP1_ABC_ligand_binding-like"/>
    <property type="match status" value="1"/>
</dbReference>
<evidence type="ECO:0000256" key="2">
    <source>
        <dbReference type="ARBA" id="ARBA00022729"/>
    </source>
</evidence>
<feature type="domain" description="PDZ" evidence="5">
    <location>
        <begin position="9"/>
        <end position="101"/>
    </location>
</feature>
<dbReference type="PANTHER" id="PTHR30483:SF37">
    <property type="entry name" value="ABC TRANSPORTER SUBSTRATE-BINDING PROTEIN"/>
    <property type="match status" value="1"/>
</dbReference>
<evidence type="ECO:0000256" key="1">
    <source>
        <dbReference type="ARBA" id="ARBA00010062"/>
    </source>
</evidence>
<keyword evidence="3" id="KW-0029">Amino-acid transport</keyword>
<evidence type="ECO:0000313" key="6">
    <source>
        <dbReference type="EMBL" id="OSQ47385.1"/>
    </source>
</evidence>
<name>A0A1Y2LA25_9PROT</name>
<evidence type="ECO:0000256" key="4">
    <source>
        <dbReference type="SAM" id="SignalP"/>
    </source>
</evidence>
<keyword evidence="2 4" id="KW-0732">Signal</keyword>
<keyword evidence="3" id="KW-0813">Transport</keyword>
<dbReference type="InterPro" id="IPR028081">
    <property type="entry name" value="Leu-bd"/>
</dbReference>
<dbReference type="PANTHER" id="PTHR30483">
    <property type="entry name" value="LEUCINE-SPECIFIC-BINDING PROTEIN"/>
    <property type="match status" value="1"/>
</dbReference>
<feature type="signal peptide" evidence="4">
    <location>
        <begin position="1"/>
        <end position="31"/>
    </location>
</feature>
<evidence type="ECO:0000256" key="3">
    <source>
        <dbReference type="ARBA" id="ARBA00022970"/>
    </source>
</evidence>
<dbReference type="InterPro" id="IPR028082">
    <property type="entry name" value="Peripla_BP_I"/>
</dbReference>
<dbReference type="STRING" id="1293890.TALK_12565"/>
<dbReference type="Proteomes" id="UP000193396">
    <property type="component" value="Unassembled WGS sequence"/>
</dbReference>
<sequence>MQISSRLRIATLAAATTALIGTALLGAQAQAQDTYRIGYAISKTGPGAPGANTSTIPNYEMWVKEVNDAGGLKVGDKMIPIEVVEYDDRSSSEEAVRAIERLINQDKVDFILSPWGTGLNLAVAPILDRAGYAHLAGTAVSDKAPQLSKRWKNSYWLLGTGSQYANELATFLDQLKSDGKINNKVAMIAVADGFGIELSNAGRKALEKHDFELVYDKTYPLGSQDLATIVNEIKSLGADTFVAFSYPPGTLGLTEQARVLNFNPKIFYAGVGTAFPLYKDRFGADAEGVVSLGGASETDPKIADYIKRHIAFAGREPDRWASIVNWASLQSLQQAIERAGSTDRDAINAELAKGGFDTILGSYKPGDQNFWQVGQWQDGKFVGIAPTSMDGAQALIFPKPDWKGAQ</sequence>
<accession>A0A1Y2LA25</accession>
<organism evidence="6 7">
    <name type="scientific">Thalassospira alkalitolerans</name>
    <dbReference type="NCBI Taxonomy" id="1293890"/>
    <lineage>
        <taxon>Bacteria</taxon>
        <taxon>Pseudomonadati</taxon>
        <taxon>Pseudomonadota</taxon>
        <taxon>Alphaproteobacteria</taxon>
        <taxon>Rhodospirillales</taxon>
        <taxon>Thalassospiraceae</taxon>
        <taxon>Thalassospira</taxon>
    </lineage>
</organism>
<dbReference type="Gene3D" id="3.40.50.2300">
    <property type="match status" value="2"/>
</dbReference>
<dbReference type="RefSeq" id="WP_085619380.1">
    <property type="nucleotide sequence ID" value="NZ_JFKB01000008.1"/>
</dbReference>
<gene>
    <name evidence="6" type="ORF">TALK_12565</name>
</gene>
<evidence type="ECO:0000313" key="7">
    <source>
        <dbReference type="Proteomes" id="UP000193396"/>
    </source>
</evidence>
<dbReference type="InterPro" id="IPR001478">
    <property type="entry name" value="PDZ"/>
</dbReference>
<dbReference type="PROSITE" id="PS50106">
    <property type="entry name" value="PDZ"/>
    <property type="match status" value="1"/>
</dbReference>
<dbReference type="InterPro" id="IPR051010">
    <property type="entry name" value="BCAA_transport"/>
</dbReference>
<dbReference type="SUPFAM" id="SSF53822">
    <property type="entry name" value="Periplasmic binding protein-like I"/>
    <property type="match status" value="1"/>
</dbReference>
<comment type="similarity">
    <text evidence="1">Belongs to the leucine-binding protein family.</text>
</comment>
<comment type="caution">
    <text evidence="6">The sequence shown here is derived from an EMBL/GenBank/DDBJ whole genome shotgun (WGS) entry which is preliminary data.</text>
</comment>
<dbReference type="AlphaFoldDB" id="A0A1Y2LA25"/>
<reference evidence="6 7" key="1">
    <citation type="submission" date="2014-03" db="EMBL/GenBank/DDBJ databases">
        <title>The draft genome sequence of Thalassospira alkalitolerans JCM 18968.</title>
        <authorList>
            <person name="Lai Q."/>
            <person name="Shao Z."/>
        </authorList>
    </citation>
    <scope>NUCLEOTIDE SEQUENCE [LARGE SCALE GENOMIC DNA]</scope>
    <source>
        <strain evidence="6 7">JCM 18968</strain>
    </source>
</reference>
<dbReference type="OrthoDB" id="9786833at2"/>
<dbReference type="Pfam" id="PF13458">
    <property type="entry name" value="Peripla_BP_6"/>
    <property type="match status" value="1"/>
</dbReference>
<evidence type="ECO:0000259" key="5">
    <source>
        <dbReference type="PROSITE" id="PS50106"/>
    </source>
</evidence>
<proteinExistence type="inferred from homology"/>
<feature type="chain" id="PRO_5013118964" evidence="4">
    <location>
        <begin position="32"/>
        <end position="406"/>
    </location>
</feature>
<dbReference type="EMBL" id="JFKB01000008">
    <property type="protein sequence ID" value="OSQ47385.1"/>
    <property type="molecule type" value="Genomic_DNA"/>
</dbReference>
<keyword evidence="7" id="KW-1185">Reference proteome</keyword>
<dbReference type="GO" id="GO:0006865">
    <property type="term" value="P:amino acid transport"/>
    <property type="evidence" value="ECO:0007669"/>
    <property type="project" value="UniProtKB-KW"/>
</dbReference>